<dbReference type="CDD" id="cd00146">
    <property type="entry name" value="PKD"/>
    <property type="match status" value="1"/>
</dbReference>
<name>A0A412XWK0_9BACE</name>
<dbReference type="Pfam" id="PF12833">
    <property type="entry name" value="HTH_18"/>
    <property type="match status" value="1"/>
</dbReference>
<dbReference type="SMART" id="SM00448">
    <property type="entry name" value="REC"/>
    <property type="match status" value="1"/>
</dbReference>
<dbReference type="Gene3D" id="3.40.50.2300">
    <property type="match status" value="1"/>
</dbReference>
<keyword evidence="9" id="KW-0805">Transcription regulation</keyword>
<dbReference type="SMART" id="SM00342">
    <property type="entry name" value="HTH_ARAC"/>
    <property type="match status" value="1"/>
</dbReference>
<dbReference type="InterPro" id="IPR003661">
    <property type="entry name" value="HisK_dim/P_dom"/>
</dbReference>
<dbReference type="GO" id="GO:0043565">
    <property type="term" value="F:sequence-specific DNA binding"/>
    <property type="evidence" value="ECO:0007669"/>
    <property type="project" value="InterPro"/>
</dbReference>
<feature type="transmembrane region" description="Helical" evidence="13">
    <location>
        <begin position="863"/>
        <end position="883"/>
    </location>
</feature>
<dbReference type="SMART" id="SM00387">
    <property type="entry name" value="HATPase_c"/>
    <property type="match status" value="1"/>
</dbReference>
<dbReference type="FunFam" id="1.10.287.130:FF:000045">
    <property type="entry name" value="Two-component system sensor histidine kinase/response regulator"/>
    <property type="match status" value="1"/>
</dbReference>
<feature type="domain" description="Response regulatory" evidence="16">
    <location>
        <begin position="1170"/>
        <end position="1285"/>
    </location>
</feature>
<dbReference type="EC" id="2.7.13.3" evidence="2"/>
<dbReference type="Gene3D" id="1.10.10.60">
    <property type="entry name" value="Homeodomain-like"/>
    <property type="match status" value="1"/>
</dbReference>
<evidence type="ECO:0000256" key="13">
    <source>
        <dbReference type="SAM" id="Phobius"/>
    </source>
</evidence>
<keyword evidence="13" id="KW-0812">Transmembrane</keyword>
<reference evidence="17 18" key="1">
    <citation type="submission" date="2018-08" db="EMBL/GenBank/DDBJ databases">
        <title>A genome reference for cultivated species of the human gut microbiota.</title>
        <authorList>
            <person name="Zou Y."/>
            <person name="Xue W."/>
            <person name="Luo G."/>
        </authorList>
    </citation>
    <scope>NUCLEOTIDE SEQUENCE [LARGE SCALE GENOMIC DNA]</scope>
    <source>
        <strain evidence="17 18">AF14-32</strain>
    </source>
</reference>
<evidence type="ECO:0000256" key="11">
    <source>
        <dbReference type="ARBA" id="ARBA00023163"/>
    </source>
</evidence>
<keyword evidence="13" id="KW-0472">Membrane</keyword>
<organism evidence="17 18">
    <name type="scientific">Bacteroides intestinalis</name>
    <dbReference type="NCBI Taxonomy" id="329854"/>
    <lineage>
        <taxon>Bacteria</taxon>
        <taxon>Pseudomonadati</taxon>
        <taxon>Bacteroidota</taxon>
        <taxon>Bacteroidia</taxon>
        <taxon>Bacteroidales</taxon>
        <taxon>Bacteroidaceae</taxon>
        <taxon>Bacteroides</taxon>
    </lineage>
</organism>
<comment type="caution">
    <text evidence="17">The sequence shown here is derived from an EMBL/GenBank/DDBJ whole genome shotgun (WGS) entry which is preliminary data.</text>
</comment>
<evidence type="ECO:0000256" key="2">
    <source>
        <dbReference type="ARBA" id="ARBA00012438"/>
    </source>
</evidence>
<dbReference type="Pfam" id="PF00072">
    <property type="entry name" value="Response_reg"/>
    <property type="match status" value="1"/>
</dbReference>
<dbReference type="GO" id="GO:0000155">
    <property type="term" value="F:phosphorelay sensor kinase activity"/>
    <property type="evidence" value="ECO:0007669"/>
    <property type="project" value="InterPro"/>
</dbReference>
<evidence type="ECO:0000313" key="18">
    <source>
        <dbReference type="Proteomes" id="UP000283850"/>
    </source>
</evidence>
<dbReference type="InterPro" id="IPR011006">
    <property type="entry name" value="CheY-like_superfamily"/>
</dbReference>
<evidence type="ECO:0000256" key="4">
    <source>
        <dbReference type="ARBA" id="ARBA00022679"/>
    </source>
</evidence>
<dbReference type="RefSeq" id="WP_022392764.1">
    <property type="nucleotide sequence ID" value="NZ_QRZF01000018.1"/>
</dbReference>
<dbReference type="Pfam" id="PF07494">
    <property type="entry name" value="Reg_prop"/>
    <property type="match status" value="6"/>
</dbReference>
<keyword evidence="13" id="KW-1133">Transmembrane helix</keyword>
<evidence type="ECO:0000259" key="16">
    <source>
        <dbReference type="PROSITE" id="PS50110"/>
    </source>
</evidence>
<evidence type="ECO:0000256" key="8">
    <source>
        <dbReference type="ARBA" id="ARBA00023012"/>
    </source>
</evidence>
<evidence type="ECO:0000256" key="1">
    <source>
        <dbReference type="ARBA" id="ARBA00000085"/>
    </source>
</evidence>
<evidence type="ECO:0000256" key="12">
    <source>
        <dbReference type="PROSITE-ProRule" id="PRU00169"/>
    </source>
</evidence>
<dbReference type="Pfam" id="PF00512">
    <property type="entry name" value="HisKA"/>
    <property type="match status" value="1"/>
</dbReference>
<dbReference type="InterPro" id="IPR011123">
    <property type="entry name" value="Y_Y_Y"/>
</dbReference>
<dbReference type="PANTHER" id="PTHR43547:SF2">
    <property type="entry name" value="HYBRID SIGNAL TRANSDUCTION HISTIDINE KINASE C"/>
    <property type="match status" value="1"/>
</dbReference>
<keyword evidence="3 12" id="KW-0597">Phosphoprotein</keyword>
<keyword evidence="5" id="KW-0547">Nucleotide-binding</keyword>
<dbReference type="InterPro" id="IPR036097">
    <property type="entry name" value="HisK_dim/P_sf"/>
</dbReference>
<dbReference type="SUPFAM" id="SSF63829">
    <property type="entry name" value="Calcium-dependent phosphotriesterase"/>
    <property type="match status" value="3"/>
</dbReference>
<dbReference type="InterPro" id="IPR003594">
    <property type="entry name" value="HATPase_dom"/>
</dbReference>
<feature type="domain" description="HTH araC/xylS-type" evidence="14">
    <location>
        <begin position="1317"/>
        <end position="1417"/>
    </location>
</feature>
<sequence length="1440" mass="164045">MKQRFTLFLIISSFAFSLYAHGGIELHSRQMKTRDGLPGNTVRTLYQDSKGFLWIGSLNGLSRYDGNSFITFQPDDGKDISLADNRIYNITEDQHGFLWVGTSSRLYSCYDLQRARFVDYTGVGELSESYSKLFLATNGDVWLWHPTNGCRRIVHLPGREMASTVFRKETGSLPDNHVTFVQEDAAGRIWIGTQRGLALVVDGEVHLVDESQNFYSSFSHGDHVYFLTAQADIYRFQEQENTVFRLAVPPVGKAIPTGSFCLHNQWIVLTTEGVYMYDFETQKYSADSRLNLKRGELICDNRGNYWIYNHTGCVYYILASTGKIKEFRFIPEDKMDYIDFERYHIVHDSRNIIWISTYGNGLFAYDVGENKLHHFTADITEKSCIHSDFLMYVMEDRTGGIWVSTEFSGISRISVLNEGTTRVYPGGNGLLDRSNAIRMITQTSDGHIGVTTRKGGLYTYDTSLHRKLGEANFHSNIYAIAQDIEGQMWLGTRGEGLKVGENWYKHEDTDPGSLSSDHIFAIHRDLKGRMWIGTFGGGLDLALPAGNGKYTFRHFFRDMHGVNQVRTFQEDKEGMIWMGTSGGVCIFHPDSLLTAPDRYHLFSHAHGNFCSNDIKCFFHDSKGRMWAGTSGMGLVLCQPGDGYARLDYTHYGTIEGLVNNSVQSILEDKSGKLWVATEYGMSRFTPDTYSFENYYFSSHPLSNVYSENCAYIREDGDLIFGTNYGLTIIDPQKVHGSTPLSQVAFTDLYINGIQAVPGGKDSPLQQSLAYSEEILLKYFQSSFLIHFSTFDYSDSGQTQYMYWLENYDKEWSTPSSMNVASYKYLEPGDYVLHVKSRNETGVWNTEEALLKITVLPPFWKTNWAFFCYVLLILFALYFTFRIIRNINNLRNRIHVEKQLAEYKLVFFTNISHEFRTPLTLIQGALEKMQRFAGMPQELVHPLRTMEKSTNRMLRLINQLLEFRKMQNDKLALSLEETDVIAFLYEIFLSFGDVADQKKMDFRFLPSVPVYKMFIDKGNLDKVTYNLLSNAFKYTPSGGCVLFSIVVDEEKKRLQIQVSDTGVGIPKEKKEELFKRFMQSSFSGNSIGVGLHLTHELVLVHKGSIEYTENTGGGSVFTVYLPIDQNVYDEKDFLIPGELLNESRKYASHLDEMSEESVADTSSIQVENKRKILIIEDDDDIRQFLKEEVGAYFEVEVASDGKEGFKKACSYDADLIICDVLMPGMTGFEVTKELKSDFSTSHTPIILLTALNSPEKHLEGVESGADAYIVKPFSIKLLLAQVCKLIEQRDKLREKYSSEPGIIRPEVYTTDRDKEFVDRVSAILEQNLSRPEFTVDEFASLMKLGRSMLYRKLRGLTGYPPNEYLRMLRMKKAAELLLSPDNLTVAEVAYQVGINDPFYFSKCFKAQFGIAPSFYQRGINKNTSAEDDLLSGEKSGDDGKE</sequence>
<dbReference type="InterPro" id="IPR018060">
    <property type="entry name" value="HTH_AraC"/>
</dbReference>
<dbReference type="PRINTS" id="PR00344">
    <property type="entry name" value="BCTRLSENSOR"/>
</dbReference>
<dbReference type="GO" id="GO:0005524">
    <property type="term" value="F:ATP binding"/>
    <property type="evidence" value="ECO:0007669"/>
    <property type="project" value="UniProtKB-KW"/>
</dbReference>
<dbReference type="PANTHER" id="PTHR43547">
    <property type="entry name" value="TWO-COMPONENT HISTIDINE KINASE"/>
    <property type="match status" value="1"/>
</dbReference>
<dbReference type="FunFam" id="2.60.40.10:FF:000791">
    <property type="entry name" value="Two-component system sensor histidine kinase/response regulator"/>
    <property type="match status" value="1"/>
</dbReference>
<dbReference type="PROSITE" id="PS50109">
    <property type="entry name" value="HIS_KIN"/>
    <property type="match status" value="1"/>
</dbReference>
<keyword evidence="11" id="KW-0804">Transcription</keyword>
<evidence type="ECO:0000256" key="7">
    <source>
        <dbReference type="ARBA" id="ARBA00022840"/>
    </source>
</evidence>
<dbReference type="EMBL" id="QRZF01000018">
    <property type="protein sequence ID" value="RGV49536.1"/>
    <property type="molecule type" value="Genomic_DNA"/>
</dbReference>
<dbReference type="Proteomes" id="UP000283850">
    <property type="component" value="Unassembled WGS sequence"/>
</dbReference>
<dbReference type="SMART" id="SM00388">
    <property type="entry name" value="HisKA"/>
    <property type="match status" value="1"/>
</dbReference>
<dbReference type="SUPFAM" id="SSF52172">
    <property type="entry name" value="CheY-like"/>
    <property type="match status" value="1"/>
</dbReference>
<dbReference type="InterPro" id="IPR036890">
    <property type="entry name" value="HATPase_C_sf"/>
</dbReference>
<keyword evidence="7" id="KW-0067">ATP-binding</keyword>
<dbReference type="SUPFAM" id="SSF55874">
    <property type="entry name" value="ATPase domain of HSP90 chaperone/DNA topoisomerase II/histidine kinase"/>
    <property type="match status" value="1"/>
</dbReference>
<dbReference type="Gene3D" id="3.30.565.10">
    <property type="entry name" value="Histidine kinase-like ATPase, C-terminal domain"/>
    <property type="match status" value="1"/>
</dbReference>
<dbReference type="SUPFAM" id="SSF46689">
    <property type="entry name" value="Homeodomain-like"/>
    <property type="match status" value="1"/>
</dbReference>
<dbReference type="InterPro" id="IPR015943">
    <property type="entry name" value="WD40/YVTN_repeat-like_dom_sf"/>
</dbReference>
<dbReference type="InterPro" id="IPR004358">
    <property type="entry name" value="Sig_transdc_His_kin-like_C"/>
</dbReference>
<evidence type="ECO:0000256" key="6">
    <source>
        <dbReference type="ARBA" id="ARBA00022777"/>
    </source>
</evidence>
<dbReference type="PROSITE" id="PS01124">
    <property type="entry name" value="HTH_ARAC_FAMILY_2"/>
    <property type="match status" value="1"/>
</dbReference>
<dbReference type="PROSITE" id="PS50110">
    <property type="entry name" value="RESPONSE_REGULATORY"/>
    <property type="match status" value="1"/>
</dbReference>
<protein>
    <recommendedName>
        <fullName evidence="2">histidine kinase</fullName>
        <ecNumber evidence="2">2.7.13.3</ecNumber>
    </recommendedName>
</protein>
<evidence type="ECO:0000259" key="14">
    <source>
        <dbReference type="PROSITE" id="PS01124"/>
    </source>
</evidence>
<keyword evidence="6 17" id="KW-0418">Kinase</keyword>
<evidence type="ECO:0000259" key="15">
    <source>
        <dbReference type="PROSITE" id="PS50109"/>
    </source>
</evidence>
<dbReference type="Pfam" id="PF07495">
    <property type="entry name" value="Y_Y_Y"/>
    <property type="match status" value="1"/>
</dbReference>
<dbReference type="InterPro" id="IPR005467">
    <property type="entry name" value="His_kinase_dom"/>
</dbReference>
<keyword evidence="4" id="KW-0808">Transferase</keyword>
<evidence type="ECO:0000256" key="9">
    <source>
        <dbReference type="ARBA" id="ARBA00023015"/>
    </source>
</evidence>
<feature type="modified residue" description="4-aspartylphosphate" evidence="12">
    <location>
        <position position="1218"/>
    </location>
</feature>
<keyword evidence="8" id="KW-0902">Two-component regulatory system</keyword>
<accession>A0A412XWK0</accession>
<proteinExistence type="predicted"/>
<keyword evidence="10" id="KW-0238">DNA-binding</keyword>
<dbReference type="GO" id="GO:0003700">
    <property type="term" value="F:DNA-binding transcription factor activity"/>
    <property type="evidence" value="ECO:0007669"/>
    <property type="project" value="InterPro"/>
</dbReference>
<feature type="domain" description="Histidine kinase" evidence="15">
    <location>
        <begin position="909"/>
        <end position="1124"/>
    </location>
</feature>
<dbReference type="InterPro" id="IPR018062">
    <property type="entry name" value="HTH_AraC-typ_CS"/>
</dbReference>
<dbReference type="InterPro" id="IPR011110">
    <property type="entry name" value="Reg_prop"/>
</dbReference>
<dbReference type="Gene3D" id="1.10.287.130">
    <property type="match status" value="1"/>
</dbReference>
<evidence type="ECO:0000256" key="3">
    <source>
        <dbReference type="ARBA" id="ARBA00022553"/>
    </source>
</evidence>
<dbReference type="CDD" id="cd00082">
    <property type="entry name" value="HisKA"/>
    <property type="match status" value="1"/>
</dbReference>
<dbReference type="InterPro" id="IPR013783">
    <property type="entry name" value="Ig-like_fold"/>
</dbReference>
<dbReference type="Gene3D" id="2.130.10.10">
    <property type="entry name" value="YVTN repeat-like/Quinoprotein amine dehydrogenase"/>
    <property type="match status" value="3"/>
</dbReference>
<dbReference type="Pfam" id="PF02518">
    <property type="entry name" value="HATPase_c"/>
    <property type="match status" value="1"/>
</dbReference>
<evidence type="ECO:0000256" key="5">
    <source>
        <dbReference type="ARBA" id="ARBA00022741"/>
    </source>
</evidence>
<evidence type="ECO:0000313" key="17">
    <source>
        <dbReference type="EMBL" id="RGV49536.1"/>
    </source>
</evidence>
<comment type="catalytic activity">
    <reaction evidence="1">
        <text>ATP + protein L-histidine = ADP + protein N-phospho-L-histidine.</text>
        <dbReference type="EC" id="2.7.13.3"/>
    </reaction>
</comment>
<dbReference type="SUPFAM" id="SSF47384">
    <property type="entry name" value="Homodimeric domain of signal transducing histidine kinase"/>
    <property type="match status" value="1"/>
</dbReference>
<dbReference type="InterPro" id="IPR001789">
    <property type="entry name" value="Sig_transdc_resp-reg_receiver"/>
</dbReference>
<dbReference type="InterPro" id="IPR009057">
    <property type="entry name" value="Homeodomain-like_sf"/>
</dbReference>
<dbReference type="PROSITE" id="PS00041">
    <property type="entry name" value="HTH_ARAC_FAMILY_1"/>
    <property type="match status" value="1"/>
</dbReference>
<dbReference type="Gene3D" id="2.60.40.10">
    <property type="entry name" value="Immunoglobulins"/>
    <property type="match status" value="1"/>
</dbReference>
<dbReference type="FunFam" id="3.30.565.10:FF:000037">
    <property type="entry name" value="Hybrid sensor histidine kinase/response regulator"/>
    <property type="match status" value="1"/>
</dbReference>
<evidence type="ECO:0000256" key="10">
    <source>
        <dbReference type="ARBA" id="ARBA00023125"/>
    </source>
</evidence>
<gene>
    <name evidence="17" type="ORF">DWW10_20075</name>
</gene>